<comment type="caution">
    <text evidence="2">The sequence shown here is derived from an EMBL/GenBank/DDBJ whole genome shotgun (WGS) entry which is preliminary data.</text>
</comment>
<reference evidence="2 3" key="1">
    <citation type="journal article" date="2019" name="Int. J. Syst. Evol. Microbiol.">
        <title>The Global Catalogue of Microorganisms (GCM) 10K type strain sequencing project: providing services to taxonomists for standard genome sequencing and annotation.</title>
        <authorList>
            <consortium name="The Broad Institute Genomics Platform"/>
            <consortium name="The Broad Institute Genome Sequencing Center for Infectious Disease"/>
            <person name="Wu L."/>
            <person name="Ma J."/>
        </authorList>
    </citation>
    <scope>NUCLEOTIDE SEQUENCE [LARGE SCALE GENOMIC DNA]</scope>
    <source>
        <strain evidence="2 3">JCM 6305</strain>
    </source>
</reference>
<keyword evidence="3" id="KW-1185">Reference proteome</keyword>
<gene>
    <name evidence="2" type="ORF">GCM10010405_49900</name>
</gene>
<feature type="region of interest" description="Disordered" evidence="1">
    <location>
        <begin position="35"/>
        <end position="54"/>
    </location>
</feature>
<dbReference type="Proteomes" id="UP001501638">
    <property type="component" value="Unassembled WGS sequence"/>
</dbReference>
<organism evidence="2 3">
    <name type="scientific">Streptomyces macrosporus</name>
    <dbReference type="NCBI Taxonomy" id="44032"/>
    <lineage>
        <taxon>Bacteria</taxon>
        <taxon>Bacillati</taxon>
        <taxon>Actinomycetota</taxon>
        <taxon>Actinomycetes</taxon>
        <taxon>Kitasatosporales</taxon>
        <taxon>Streptomycetaceae</taxon>
        <taxon>Streptomyces</taxon>
    </lineage>
</organism>
<evidence type="ECO:0000313" key="3">
    <source>
        <dbReference type="Proteomes" id="UP001501638"/>
    </source>
</evidence>
<accession>A0ABN3KH53</accession>
<name>A0ABN3KH53_9ACTN</name>
<evidence type="ECO:0008006" key="4">
    <source>
        <dbReference type="Google" id="ProtNLM"/>
    </source>
</evidence>
<protein>
    <recommendedName>
        <fullName evidence="4">Transposase</fullName>
    </recommendedName>
</protein>
<dbReference type="EMBL" id="BAAASZ010000035">
    <property type="protein sequence ID" value="GAA2459702.1"/>
    <property type="molecule type" value="Genomic_DNA"/>
</dbReference>
<proteinExistence type="predicted"/>
<evidence type="ECO:0000256" key="1">
    <source>
        <dbReference type="SAM" id="MobiDB-lite"/>
    </source>
</evidence>
<evidence type="ECO:0000313" key="2">
    <source>
        <dbReference type="EMBL" id="GAA2459702.1"/>
    </source>
</evidence>
<sequence>MFVDTVRDVVGLSLNPPERALVLCVDERPRIQTLDRPRPVLPMMPGVPERRSHD</sequence>